<evidence type="ECO:0000313" key="2">
    <source>
        <dbReference type="EMBL" id="XDP45322.1"/>
    </source>
</evidence>
<feature type="region of interest" description="Disordered" evidence="1">
    <location>
        <begin position="1"/>
        <end position="31"/>
    </location>
</feature>
<reference evidence="2" key="1">
    <citation type="submission" date="2024-07" db="EMBL/GenBank/DDBJ databases">
        <authorList>
            <person name="fu j."/>
        </authorList>
    </citation>
    <scope>NUCLEOTIDE SEQUENCE</scope>
    <source>
        <strain evidence="2">P10A9</strain>
    </source>
</reference>
<feature type="compositionally biased region" description="Basic and acidic residues" evidence="1">
    <location>
        <begin position="1"/>
        <end position="10"/>
    </location>
</feature>
<dbReference type="AlphaFoldDB" id="A0AB39L2R5"/>
<evidence type="ECO:0000256" key="1">
    <source>
        <dbReference type="SAM" id="MobiDB-lite"/>
    </source>
</evidence>
<dbReference type="EMBL" id="CP163302">
    <property type="protein sequence ID" value="XDP45322.1"/>
    <property type="molecule type" value="Genomic_DNA"/>
</dbReference>
<organism evidence="2">
    <name type="scientific">Sinomonas puerhi</name>
    <dbReference type="NCBI Taxonomy" id="3238584"/>
    <lineage>
        <taxon>Bacteria</taxon>
        <taxon>Bacillati</taxon>
        <taxon>Actinomycetota</taxon>
        <taxon>Actinomycetes</taxon>
        <taxon>Micrococcales</taxon>
        <taxon>Micrococcaceae</taxon>
        <taxon>Sinomonas</taxon>
    </lineage>
</organism>
<name>A0AB39L2R5_9MICC</name>
<gene>
    <name evidence="2" type="ORF">AB5L97_18995</name>
</gene>
<protein>
    <submittedName>
        <fullName evidence="2">Uncharacterized protein</fullName>
    </submittedName>
</protein>
<proteinExistence type="predicted"/>
<sequence length="93" mass="9499">MAIEQGKEQSGEQPPATGQSAPAEDVQGSTRGLIIELAQTENAIRNTAAAGDPTETLAEREDDLLAELNQHGVGFRAVAGQDAAAAGQEGNSV</sequence>
<dbReference type="KEGG" id="spue:AB5L97_18995"/>
<accession>A0AB39L2R5</accession>
<dbReference type="RefSeq" id="WP_307956333.1">
    <property type="nucleotide sequence ID" value="NZ_CP163302.1"/>
</dbReference>